<reference evidence="5" key="1">
    <citation type="submission" date="2021-10" db="EMBL/GenBank/DDBJ databases">
        <title>Tropical sea cucumber genome reveals ecological adaptation and Cuvierian tubules defense mechanism.</title>
        <authorList>
            <person name="Chen T."/>
        </authorList>
    </citation>
    <scope>NUCLEOTIDE SEQUENCE</scope>
    <source>
        <strain evidence="5">Nanhai2018</strain>
        <tissue evidence="5">Muscle</tissue>
    </source>
</reference>
<comment type="caution">
    <text evidence="2">Lacks conserved residue(s) required for the propagation of feature annotation.</text>
</comment>
<dbReference type="InterPro" id="IPR001002">
    <property type="entry name" value="Chitin-bd_1"/>
</dbReference>
<dbReference type="PANTHER" id="PTHR46549:SF1">
    <property type="entry name" value="MACPF DOMAIN-CONTAINING PROTEIN"/>
    <property type="match status" value="1"/>
</dbReference>
<evidence type="ECO:0000256" key="2">
    <source>
        <dbReference type="PROSITE-ProRule" id="PRU00261"/>
    </source>
</evidence>
<keyword evidence="2" id="KW-1015">Disulfide bond</keyword>
<keyword evidence="6" id="KW-1185">Reference proteome</keyword>
<gene>
    <name evidence="5" type="ORF">HOLleu_21615</name>
</gene>
<evidence type="ECO:0000259" key="4">
    <source>
        <dbReference type="PROSITE" id="PS50941"/>
    </source>
</evidence>
<dbReference type="AlphaFoldDB" id="A0A9Q1H663"/>
<evidence type="ECO:0000313" key="5">
    <source>
        <dbReference type="EMBL" id="KAJ8034679.1"/>
    </source>
</evidence>
<dbReference type="OrthoDB" id="6369184at2759"/>
<evidence type="ECO:0000256" key="1">
    <source>
        <dbReference type="ARBA" id="ARBA00022669"/>
    </source>
</evidence>
<keyword evidence="1 2" id="KW-0147">Chitin-binding</keyword>
<dbReference type="SUPFAM" id="SSF57016">
    <property type="entry name" value="Plant lectins/antimicrobial peptides"/>
    <property type="match status" value="2"/>
</dbReference>
<evidence type="ECO:0000313" key="6">
    <source>
        <dbReference type="Proteomes" id="UP001152320"/>
    </source>
</evidence>
<dbReference type="GO" id="GO:0008061">
    <property type="term" value="F:chitin binding"/>
    <property type="evidence" value="ECO:0007669"/>
    <property type="project" value="UniProtKB-UniRule"/>
</dbReference>
<dbReference type="PROSITE" id="PS50941">
    <property type="entry name" value="CHIT_BIND_I_2"/>
    <property type="match status" value="1"/>
</dbReference>
<dbReference type="Proteomes" id="UP001152320">
    <property type="component" value="Chromosome 10"/>
</dbReference>
<sequence length="365" mass="39185">MQLELRTFSPTGSGPAGVAPDLPNGGATTRSLDSPDAVEELERGVRSDGRCGHQNPLKNGQPSKCDPDSESSCCSKYGWCGSGDLYCSCDGCIDYRDLERGVRSDGRCGSYFPLTNGQPGKCDPYSGGPCCSTDGWCGNTPYHCTCDGCIDYGELELGVRADGRCGSHYPLANGQPGKCNPYSGGPCCSTDGWCGNSPYHCTCDGCIDYSDLERGVRADGRCGSQYPLANGQPGKCDPDSGGPCCSTDGWCGNTPYHCTCYRCIDYRDLEQGVRDDGRCGYEYPQDNGQPSKCAPYSESPCCSWYGWCGSGHDFCSCSGCVDFRGKKLKLLKFIIVNNVNYNIATCFILKEDINILMETLPSSLS</sequence>
<evidence type="ECO:0000256" key="3">
    <source>
        <dbReference type="SAM" id="MobiDB-lite"/>
    </source>
</evidence>
<feature type="region of interest" description="Disordered" evidence="3">
    <location>
        <begin position="1"/>
        <end position="67"/>
    </location>
</feature>
<dbReference type="InterPro" id="IPR036861">
    <property type="entry name" value="Endochitinase-like_sf"/>
</dbReference>
<feature type="compositionally biased region" description="Basic and acidic residues" evidence="3">
    <location>
        <begin position="40"/>
        <end position="51"/>
    </location>
</feature>
<dbReference type="PANTHER" id="PTHR46549">
    <property type="entry name" value="MACPF DOMAIN-CONTAINING PROTEIN"/>
    <property type="match status" value="1"/>
</dbReference>
<protein>
    <recommendedName>
        <fullName evidence="4">Chitin-binding type-1 domain-containing protein</fullName>
    </recommendedName>
</protein>
<accession>A0A9Q1H663</accession>
<feature type="domain" description="Chitin-binding type-1" evidence="4">
    <location>
        <begin position="48"/>
        <end position="110"/>
    </location>
</feature>
<organism evidence="5 6">
    <name type="scientific">Holothuria leucospilota</name>
    <name type="common">Black long sea cucumber</name>
    <name type="synonym">Mertensiothuria leucospilota</name>
    <dbReference type="NCBI Taxonomy" id="206669"/>
    <lineage>
        <taxon>Eukaryota</taxon>
        <taxon>Metazoa</taxon>
        <taxon>Echinodermata</taxon>
        <taxon>Eleutherozoa</taxon>
        <taxon>Echinozoa</taxon>
        <taxon>Holothuroidea</taxon>
        <taxon>Aspidochirotacea</taxon>
        <taxon>Aspidochirotida</taxon>
        <taxon>Holothuriidae</taxon>
        <taxon>Holothuria</taxon>
    </lineage>
</organism>
<proteinExistence type="predicted"/>
<comment type="caution">
    <text evidence="5">The sequence shown here is derived from an EMBL/GenBank/DDBJ whole genome shotgun (WGS) entry which is preliminary data.</text>
</comment>
<dbReference type="EMBL" id="JAIZAY010000010">
    <property type="protein sequence ID" value="KAJ8034679.1"/>
    <property type="molecule type" value="Genomic_DNA"/>
</dbReference>
<dbReference type="SMART" id="SM00270">
    <property type="entry name" value="ChtBD1"/>
    <property type="match status" value="5"/>
</dbReference>
<name>A0A9Q1H663_HOLLE</name>
<dbReference type="Gene3D" id="3.30.60.10">
    <property type="entry name" value="Endochitinase-like"/>
    <property type="match status" value="2"/>
</dbReference>
<feature type="disulfide bond" evidence="2">
    <location>
        <begin position="73"/>
        <end position="87"/>
    </location>
</feature>